<dbReference type="GO" id="GO:0047372">
    <property type="term" value="F:monoacylglycerol lipase activity"/>
    <property type="evidence" value="ECO:0007669"/>
    <property type="project" value="TreeGrafter"/>
</dbReference>
<name>A0A0A0HNZ6_9RHOB</name>
<dbReference type="Proteomes" id="UP000030021">
    <property type="component" value="Unassembled WGS sequence"/>
</dbReference>
<dbReference type="SUPFAM" id="SSF53474">
    <property type="entry name" value="alpha/beta-Hydrolases"/>
    <property type="match status" value="1"/>
</dbReference>
<dbReference type="AlphaFoldDB" id="A0A0A0HNZ6"/>
<gene>
    <name evidence="2" type="ORF">rosmuc_01174</name>
</gene>
<dbReference type="Pfam" id="PF00561">
    <property type="entry name" value="Abhydrolase_1"/>
    <property type="match status" value="1"/>
</dbReference>
<dbReference type="eggNOG" id="COG2267">
    <property type="taxonomic scope" value="Bacteria"/>
</dbReference>
<dbReference type="InterPro" id="IPR017497">
    <property type="entry name" value="BchO"/>
</dbReference>
<dbReference type="InterPro" id="IPR029058">
    <property type="entry name" value="AB_hydrolase_fold"/>
</dbReference>
<evidence type="ECO:0000313" key="2">
    <source>
        <dbReference type="EMBL" id="KGM88950.1"/>
    </source>
</evidence>
<dbReference type="Gene3D" id="3.40.50.1820">
    <property type="entry name" value="alpha/beta hydrolase"/>
    <property type="match status" value="1"/>
</dbReference>
<dbReference type="OrthoDB" id="9804723at2"/>
<reference evidence="2 3" key="1">
    <citation type="submission" date="2013-01" db="EMBL/GenBank/DDBJ databases">
        <authorList>
            <person name="Fiebig A."/>
            <person name="Goeker M."/>
            <person name="Klenk H.-P.P."/>
        </authorList>
    </citation>
    <scope>NUCLEOTIDE SEQUENCE [LARGE SCALE GENOMIC DNA]</scope>
    <source>
        <strain evidence="2 3">DSM 17069</strain>
    </source>
</reference>
<evidence type="ECO:0000313" key="3">
    <source>
        <dbReference type="Proteomes" id="UP000030021"/>
    </source>
</evidence>
<dbReference type="HOGENOM" id="CLU_020336_13_2_5"/>
<organism evidence="2 3">
    <name type="scientific">Roseovarius mucosus DSM 17069</name>
    <dbReference type="NCBI Taxonomy" id="1288298"/>
    <lineage>
        <taxon>Bacteria</taxon>
        <taxon>Pseudomonadati</taxon>
        <taxon>Pseudomonadota</taxon>
        <taxon>Alphaproteobacteria</taxon>
        <taxon>Rhodobacterales</taxon>
        <taxon>Roseobacteraceae</taxon>
        <taxon>Roseovarius</taxon>
    </lineage>
</organism>
<comment type="caution">
    <text evidence="2">The sequence shown here is derived from an EMBL/GenBank/DDBJ whole genome shotgun (WGS) entry which is preliminary data.</text>
</comment>
<evidence type="ECO:0000259" key="1">
    <source>
        <dbReference type="Pfam" id="PF00561"/>
    </source>
</evidence>
<dbReference type="GO" id="GO:0046464">
    <property type="term" value="P:acylglycerol catabolic process"/>
    <property type="evidence" value="ECO:0007669"/>
    <property type="project" value="TreeGrafter"/>
</dbReference>
<dbReference type="PRINTS" id="PR00111">
    <property type="entry name" value="ABHYDROLASE"/>
</dbReference>
<feature type="domain" description="AB hydrolase-1" evidence="1">
    <location>
        <begin position="38"/>
        <end position="274"/>
    </location>
</feature>
<accession>A0A0A0HNZ6</accession>
<dbReference type="RefSeq" id="WP_052115270.1">
    <property type="nucleotide sequence ID" value="NZ_KN293977.1"/>
</dbReference>
<dbReference type="STRING" id="215743.ROSMUCSMR3_03879"/>
<dbReference type="GO" id="GO:0016020">
    <property type="term" value="C:membrane"/>
    <property type="evidence" value="ECO:0007669"/>
    <property type="project" value="TreeGrafter"/>
</dbReference>
<dbReference type="InterPro" id="IPR050266">
    <property type="entry name" value="AB_hydrolase_sf"/>
</dbReference>
<protein>
    <submittedName>
        <fullName evidence="2">Putative magnesium chelatase accessory protein</fullName>
    </submittedName>
</protein>
<dbReference type="PANTHER" id="PTHR43798">
    <property type="entry name" value="MONOACYLGLYCEROL LIPASE"/>
    <property type="match status" value="1"/>
</dbReference>
<dbReference type="InterPro" id="IPR000073">
    <property type="entry name" value="AB_hydrolase_1"/>
</dbReference>
<dbReference type="NCBIfam" id="TIGR03056">
    <property type="entry name" value="bchO_mg_che_rel"/>
    <property type="match status" value="1"/>
</dbReference>
<dbReference type="PATRIC" id="fig|1288298.3.peg.1187"/>
<dbReference type="ESTHER" id="9rhob-a0a0a0hnz6">
    <property type="family name" value="Mg-chelatase_BchO"/>
</dbReference>
<sequence>MDWQRDLVTWPLNAQSRRIHHPPHHWHVQEMGHGPLALLLHGAGGSTHSWRDLMPLLAHSHRVIALDLPGQGFSRAGNRRRLGLSGMATDIAALCIAQGWHPDLILGHSAGGALALELATRLVTPTGQPPDIACVNAALGPFEGVAGWLFPVLAKVLALNPLTPTLFTLGADKVTRARRLIESTGSHLSPEGLALYARLIGDRAHVDGTLQMMAQWDVAPLLKRLGTIPNRCLLITGSRDLAVPPETSARAAAQMPRARNLSLDGLGHVAQEEDAARVLAAILDPENWPA</sequence>
<dbReference type="PANTHER" id="PTHR43798:SF33">
    <property type="entry name" value="HYDROLASE, PUTATIVE (AFU_ORTHOLOGUE AFUA_2G14860)-RELATED"/>
    <property type="match status" value="1"/>
</dbReference>
<dbReference type="EMBL" id="AONH01000005">
    <property type="protein sequence ID" value="KGM88950.1"/>
    <property type="molecule type" value="Genomic_DNA"/>
</dbReference>
<proteinExistence type="predicted"/>